<reference evidence="1 2" key="1">
    <citation type="submission" date="2015-09" db="EMBL/GenBank/DDBJ databases">
        <title>Atta colombica WGS genome.</title>
        <authorList>
            <person name="Nygaard S."/>
            <person name="Hu H."/>
            <person name="Boomsma J."/>
            <person name="Zhang G."/>
        </authorList>
    </citation>
    <scope>NUCLEOTIDE SEQUENCE [LARGE SCALE GENOMIC DNA]</scope>
    <source>
        <strain evidence="1">Treedump-2</strain>
        <tissue evidence="1">Whole body</tissue>
    </source>
</reference>
<sequence>MLVPICASSGGVCLGEIEKTLLVGVEYVAPSSSSTTTRMDEEWRKLRRAVVSKAVTKLRVPTSSAARGVRELTIAAGTALDAGRGPHEQRRSPPTLPLALSLRLPAPSIIVHLSFLSFVTVLDYLTIESATRCGRVDRRKLFKSQRKTRTNIILSVISKPSSPTHKPFIVACRFDKNVVVACASSERGRESERDSHIPRGPS</sequence>
<accession>A0A195AXB6</accession>
<dbReference type="EMBL" id="KQ976716">
    <property type="protein sequence ID" value="KYM76893.1"/>
    <property type="molecule type" value="Genomic_DNA"/>
</dbReference>
<organism evidence="1 2">
    <name type="scientific">Atta colombica</name>
    <dbReference type="NCBI Taxonomy" id="520822"/>
    <lineage>
        <taxon>Eukaryota</taxon>
        <taxon>Metazoa</taxon>
        <taxon>Ecdysozoa</taxon>
        <taxon>Arthropoda</taxon>
        <taxon>Hexapoda</taxon>
        <taxon>Insecta</taxon>
        <taxon>Pterygota</taxon>
        <taxon>Neoptera</taxon>
        <taxon>Endopterygota</taxon>
        <taxon>Hymenoptera</taxon>
        <taxon>Apocrita</taxon>
        <taxon>Aculeata</taxon>
        <taxon>Formicoidea</taxon>
        <taxon>Formicidae</taxon>
        <taxon>Myrmicinae</taxon>
        <taxon>Atta</taxon>
    </lineage>
</organism>
<evidence type="ECO:0000313" key="2">
    <source>
        <dbReference type="Proteomes" id="UP000078540"/>
    </source>
</evidence>
<gene>
    <name evidence="1" type="ORF">ALC53_12783</name>
</gene>
<keyword evidence="2" id="KW-1185">Reference proteome</keyword>
<name>A0A195AXB6_9HYME</name>
<evidence type="ECO:0000313" key="1">
    <source>
        <dbReference type="EMBL" id="KYM76893.1"/>
    </source>
</evidence>
<dbReference type="AlphaFoldDB" id="A0A195AXB6"/>
<protein>
    <submittedName>
        <fullName evidence="1">Uncharacterized protein</fullName>
    </submittedName>
</protein>
<proteinExistence type="predicted"/>
<dbReference type="Proteomes" id="UP000078540">
    <property type="component" value="Unassembled WGS sequence"/>
</dbReference>